<comment type="subunit">
    <text evidence="7">Part of the 50S ribosomal subunit. Forms a cluster with proteins L14 and L19.</text>
</comment>
<dbReference type="HAMAP" id="MF_01325_B">
    <property type="entry name" value="Ribosomal_uL3_B"/>
    <property type="match status" value="1"/>
</dbReference>
<keyword evidence="3 7" id="KW-0694">RNA-binding</keyword>
<dbReference type="NCBIfam" id="TIGR03625">
    <property type="entry name" value="L3_bact"/>
    <property type="match status" value="1"/>
</dbReference>
<evidence type="ECO:0000256" key="8">
    <source>
        <dbReference type="SAM" id="MobiDB-lite"/>
    </source>
</evidence>
<feature type="region of interest" description="Disordered" evidence="8">
    <location>
        <begin position="129"/>
        <end position="155"/>
    </location>
</feature>
<dbReference type="GO" id="GO:0019843">
    <property type="term" value="F:rRNA binding"/>
    <property type="evidence" value="ECO:0007669"/>
    <property type="project" value="UniProtKB-UniRule"/>
</dbReference>
<dbReference type="Gene3D" id="2.40.30.10">
    <property type="entry name" value="Translation factors"/>
    <property type="match status" value="1"/>
</dbReference>
<sequence>MKKAILATKVGMTQIWDENGVLIPVTVLQAGPCVVTQVKTLENDGYKAVQVGFLEKREKLVNKPLKGQFDKAGVSCKRFLREFRFENAEEYKVKDEIKADIFAEGDKVDVSATSKGKGFASAIKKYGQHRGPMTHGSKFHRHQGSNGTSATPSRVLPGKGMPSHMGAVKVTTQNLTVVKVDAEQGLILVKGAVPGPKKALVTIKEAVKS</sequence>
<evidence type="ECO:0000256" key="7">
    <source>
        <dbReference type="HAMAP-Rule" id="MF_01325"/>
    </source>
</evidence>
<dbReference type="PANTHER" id="PTHR11229:SF16">
    <property type="entry name" value="LARGE RIBOSOMAL SUBUNIT PROTEIN UL3C"/>
    <property type="match status" value="1"/>
</dbReference>
<keyword evidence="5 7" id="KW-0687">Ribonucleoprotein</keyword>
<dbReference type="GO" id="GO:0006412">
    <property type="term" value="P:translation"/>
    <property type="evidence" value="ECO:0007669"/>
    <property type="project" value="UniProtKB-UniRule"/>
</dbReference>
<dbReference type="GO" id="GO:0003735">
    <property type="term" value="F:structural constituent of ribosome"/>
    <property type="evidence" value="ECO:0007669"/>
    <property type="project" value="UniProtKB-UniRule"/>
</dbReference>
<evidence type="ECO:0000256" key="2">
    <source>
        <dbReference type="ARBA" id="ARBA00022730"/>
    </source>
</evidence>
<evidence type="ECO:0000256" key="4">
    <source>
        <dbReference type="ARBA" id="ARBA00022980"/>
    </source>
</evidence>
<gene>
    <name evidence="7 9" type="primary">rplC</name>
    <name evidence="9" type="ORF">HXM90_00025</name>
</gene>
<proteinExistence type="inferred from homology"/>
<protein>
    <recommendedName>
        <fullName evidence="6 7">Large ribosomal subunit protein uL3</fullName>
    </recommendedName>
</protein>
<evidence type="ECO:0000256" key="1">
    <source>
        <dbReference type="ARBA" id="ARBA00006540"/>
    </source>
</evidence>
<evidence type="ECO:0000313" key="10">
    <source>
        <dbReference type="Proteomes" id="UP000775770"/>
    </source>
</evidence>
<keyword evidence="2 7" id="KW-0699">rRNA-binding</keyword>
<dbReference type="GO" id="GO:0022625">
    <property type="term" value="C:cytosolic large ribosomal subunit"/>
    <property type="evidence" value="ECO:0007669"/>
    <property type="project" value="TreeGrafter"/>
</dbReference>
<dbReference type="PANTHER" id="PTHR11229">
    <property type="entry name" value="50S RIBOSOMAL PROTEIN L3"/>
    <property type="match status" value="1"/>
</dbReference>
<evidence type="ECO:0000256" key="5">
    <source>
        <dbReference type="ARBA" id="ARBA00023274"/>
    </source>
</evidence>
<dbReference type="InterPro" id="IPR009000">
    <property type="entry name" value="Transl_B-barrel_sf"/>
</dbReference>
<evidence type="ECO:0000313" key="9">
    <source>
        <dbReference type="EMBL" id="MBF1271805.1"/>
    </source>
</evidence>
<comment type="function">
    <text evidence="7">One of the primary rRNA binding proteins, it binds directly near the 3'-end of the 23S rRNA, where it nucleates assembly of the 50S subunit.</text>
</comment>
<organism evidence="9 10">
    <name type="scientific">Oribacterium sinus</name>
    <dbReference type="NCBI Taxonomy" id="237576"/>
    <lineage>
        <taxon>Bacteria</taxon>
        <taxon>Bacillati</taxon>
        <taxon>Bacillota</taxon>
        <taxon>Clostridia</taxon>
        <taxon>Lachnospirales</taxon>
        <taxon>Lachnospiraceae</taxon>
        <taxon>Oribacterium</taxon>
    </lineage>
</organism>
<dbReference type="InterPro" id="IPR000597">
    <property type="entry name" value="Ribosomal_uL3"/>
</dbReference>
<reference evidence="9" key="1">
    <citation type="submission" date="2020-04" db="EMBL/GenBank/DDBJ databases">
        <title>Deep metagenomics examines the oral microbiome during advanced dental caries in children, revealing novel taxa and co-occurrences with host molecules.</title>
        <authorList>
            <person name="Baker J.L."/>
            <person name="Morton J.T."/>
            <person name="Dinis M."/>
            <person name="Alvarez R."/>
            <person name="Tran N.C."/>
            <person name="Knight R."/>
            <person name="Edlund A."/>
        </authorList>
    </citation>
    <scope>NUCLEOTIDE SEQUENCE</scope>
    <source>
        <strain evidence="9">JCVI_38_bin.19</strain>
    </source>
</reference>
<comment type="similarity">
    <text evidence="1 7">Belongs to the universal ribosomal protein uL3 family.</text>
</comment>
<dbReference type="FunFam" id="3.30.160.810:FF:000001">
    <property type="entry name" value="50S ribosomal protein L3"/>
    <property type="match status" value="1"/>
</dbReference>
<dbReference type="Gene3D" id="3.30.160.810">
    <property type="match status" value="1"/>
</dbReference>
<keyword evidence="4 7" id="KW-0689">Ribosomal protein</keyword>
<name>A0A930DJB3_9FIRM</name>
<dbReference type="AlphaFoldDB" id="A0A930DJB3"/>
<evidence type="ECO:0000256" key="6">
    <source>
        <dbReference type="ARBA" id="ARBA00035243"/>
    </source>
</evidence>
<dbReference type="RefSeq" id="WP_304069234.1">
    <property type="nucleotide sequence ID" value="NZ_JABZRA010000001.1"/>
</dbReference>
<dbReference type="Proteomes" id="UP000775770">
    <property type="component" value="Unassembled WGS sequence"/>
</dbReference>
<dbReference type="FunFam" id="2.40.30.10:FF:000004">
    <property type="entry name" value="50S ribosomal protein L3"/>
    <property type="match status" value="1"/>
</dbReference>
<comment type="caution">
    <text evidence="9">The sequence shown here is derived from an EMBL/GenBank/DDBJ whole genome shotgun (WGS) entry which is preliminary data.</text>
</comment>
<dbReference type="Pfam" id="PF00297">
    <property type="entry name" value="Ribosomal_L3"/>
    <property type="match status" value="1"/>
</dbReference>
<dbReference type="EMBL" id="JABZRA010000001">
    <property type="protein sequence ID" value="MBF1271805.1"/>
    <property type="molecule type" value="Genomic_DNA"/>
</dbReference>
<evidence type="ECO:0000256" key="3">
    <source>
        <dbReference type="ARBA" id="ARBA00022884"/>
    </source>
</evidence>
<accession>A0A930DJB3</accession>
<dbReference type="InterPro" id="IPR019927">
    <property type="entry name" value="Ribosomal_uL3_bac/org-type"/>
</dbReference>
<dbReference type="SUPFAM" id="SSF50447">
    <property type="entry name" value="Translation proteins"/>
    <property type="match status" value="1"/>
</dbReference>